<dbReference type="Gene3D" id="3.40.462.20">
    <property type="match status" value="1"/>
</dbReference>
<protein>
    <submittedName>
        <fullName evidence="1">Uncharacterized protein</fullName>
    </submittedName>
</protein>
<dbReference type="Proteomes" id="UP001141806">
    <property type="component" value="Unassembled WGS sequence"/>
</dbReference>
<reference evidence="1" key="1">
    <citation type="journal article" date="2023" name="Plant J.">
        <title>The genome of the king protea, Protea cynaroides.</title>
        <authorList>
            <person name="Chang J."/>
            <person name="Duong T.A."/>
            <person name="Schoeman C."/>
            <person name="Ma X."/>
            <person name="Roodt D."/>
            <person name="Barker N."/>
            <person name="Li Z."/>
            <person name="Van de Peer Y."/>
            <person name="Mizrachi E."/>
        </authorList>
    </citation>
    <scope>NUCLEOTIDE SEQUENCE</scope>
    <source>
        <tissue evidence="1">Young leaves</tissue>
    </source>
</reference>
<dbReference type="SUPFAM" id="SSF56176">
    <property type="entry name" value="FAD-binding/transporter-associated domain-like"/>
    <property type="match status" value="1"/>
</dbReference>
<comment type="caution">
    <text evidence="1">The sequence shown here is derived from an EMBL/GenBank/DDBJ whole genome shotgun (WGS) entry which is preliminary data.</text>
</comment>
<dbReference type="EMBL" id="JAMYWD010000002">
    <property type="protein sequence ID" value="KAJ4978103.1"/>
    <property type="molecule type" value="Genomic_DNA"/>
</dbReference>
<dbReference type="GO" id="GO:0050660">
    <property type="term" value="F:flavin adenine dinucleotide binding"/>
    <property type="evidence" value="ECO:0007669"/>
    <property type="project" value="InterPro"/>
</dbReference>
<name>A0A9Q0QZS4_9MAGN</name>
<dbReference type="OrthoDB" id="407275at2759"/>
<dbReference type="InterPro" id="IPR016169">
    <property type="entry name" value="FAD-bd_PCMH_sub2"/>
</dbReference>
<evidence type="ECO:0000313" key="2">
    <source>
        <dbReference type="Proteomes" id="UP001141806"/>
    </source>
</evidence>
<accession>A0A9Q0QZS4</accession>
<gene>
    <name evidence="1" type="ORF">NE237_008883</name>
</gene>
<dbReference type="PANTHER" id="PTHR32448">
    <property type="entry name" value="OS08G0158400 PROTEIN"/>
    <property type="match status" value="1"/>
</dbReference>
<dbReference type="InterPro" id="IPR036318">
    <property type="entry name" value="FAD-bd_PCMH-like_sf"/>
</dbReference>
<keyword evidence="2" id="KW-1185">Reference proteome</keyword>
<evidence type="ECO:0000313" key="1">
    <source>
        <dbReference type="EMBL" id="KAJ4978103.1"/>
    </source>
</evidence>
<dbReference type="AlphaFoldDB" id="A0A9Q0QZS4"/>
<dbReference type="Gene3D" id="3.30.465.10">
    <property type="match status" value="1"/>
</dbReference>
<proteinExistence type="predicted"/>
<sequence>MRKYGLACDNIVDARIFDVNGRILDRKSMGEGLFWAIRGGGAASFGVIISWQIRLVSVPPTVTVFTVRKTLEEGATKLVHKWQYIADKLHEDLFIRIIIYVLGGERSTVRASFNSLFLGSAKELLPLMETSFPELALEAKDCIEMSWINFIIFMDGYRNGESAADVLMNRTFQSKNFFKVKSDFVKEPISETGLEGIWKLFIEGEGAVMVVDPLGGKMREISESETPFPHRAGNLYNIQYRVEWQEEGRGLRAAKKQEKWMKMLYKYMAPYFSNSPRAAYLNYRDLNLGRNKDRINKELIIVYRVSHHVPRHNWRKKKVLDLILSSFDGPLAVSGTNKT</sequence>
<organism evidence="1 2">
    <name type="scientific">Protea cynaroides</name>
    <dbReference type="NCBI Taxonomy" id="273540"/>
    <lineage>
        <taxon>Eukaryota</taxon>
        <taxon>Viridiplantae</taxon>
        <taxon>Streptophyta</taxon>
        <taxon>Embryophyta</taxon>
        <taxon>Tracheophyta</taxon>
        <taxon>Spermatophyta</taxon>
        <taxon>Magnoliopsida</taxon>
        <taxon>Proteales</taxon>
        <taxon>Proteaceae</taxon>
        <taxon>Protea</taxon>
    </lineage>
</organism>